<organism evidence="9 10">
    <name type="scientific">Rubritalea tangerina</name>
    <dbReference type="NCBI Taxonomy" id="430798"/>
    <lineage>
        <taxon>Bacteria</taxon>
        <taxon>Pseudomonadati</taxon>
        <taxon>Verrucomicrobiota</taxon>
        <taxon>Verrucomicrobiia</taxon>
        <taxon>Verrucomicrobiales</taxon>
        <taxon>Rubritaleaceae</taxon>
        <taxon>Rubritalea</taxon>
    </lineage>
</organism>
<keyword evidence="3" id="KW-0479">Metal-binding</keyword>
<evidence type="ECO:0000313" key="10">
    <source>
        <dbReference type="Proteomes" id="UP001597389"/>
    </source>
</evidence>
<protein>
    <submittedName>
        <fullName evidence="9">Sulfatase</fullName>
    </submittedName>
</protein>
<keyword evidence="6" id="KW-0106">Calcium</keyword>
<dbReference type="RefSeq" id="WP_377178780.1">
    <property type="nucleotide sequence ID" value="NZ_JBHUJB010000080.1"/>
</dbReference>
<evidence type="ECO:0000256" key="1">
    <source>
        <dbReference type="ARBA" id="ARBA00001913"/>
    </source>
</evidence>
<feature type="chain" id="PRO_5045733313" evidence="7">
    <location>
        <begin position="21"/>
        <end position="490"/>
    </location>
</feature>
<dbReference type="Proteomes" id="UP001597389">
    <property type="component" value="Unassembled WGS sequence"/>
</dbReference>
<evidence type="ECO:0000256" key="2">
    <source>
        <dbReference type="ARBA" id="ARBA00008779"/>
    </source>
</evidence>
<dbReference type="SUPFAM" id="SSF53649">
    <property type="entry name" value="Alkaline phosphatase-like"/>
    <property type="match status" value="1"/>
</dbReference>
<dbReference type="CDD" id="cd16030">
    <property type="entry name" value="iduronate-2-sulfatase"/>
    <property type="match status" value="1"/>
</dbReference>
<evidence type="ECO:0000256" key="3">
    <source>
        <dbReference type="ARBA" id="ARBA00022723"/>
    </source>
</evidence>
<evidence type="ECO:0000256" key="7">
    <source>
        <dbReference type="SAM" id="SignalP"/>
    </source>
</evidence>
<dbReference type="InterPro" id="IPR000917">
    <property type="entry name" value="Sulfatase_N"/>
</dbReference>
<accession>A0ABW4ZFS8</accession>
<dbReference type="EMBL" id="JBHUJB010000080">
    <property type="protein sequence ID" value="MFD2160452.1"/>
    <property type="molecule type" value="Genomic_DNA"/>
</dbReference>
<dbReference type="Gene3D" id="3.40.720.10">
    <property type="entry name" value="Alkaline Phosphatase, subunit A"/>
    <property type="match status" value="1"/>
</dbReference>
<evidence type="ECO:0000256" key="4">
    <source>
        <dbReference type="ARBA" id="ARBA00022729"/>
    </source>
</evidence>
<evidence type="ECO:0000313" key="9">
    <source>
        <dbReference type="EMBL" id="MFD2160452.1"/>
    </source>
</evidence>
<keyword evidence="10" id="KW-1185">Reference proteome</keyword>
<reference evidence="10" key="1">
    <citation type="journal article" date="2019" name="Int. J. Syst. Evol. Microbiol.">
        <title>The Global Catalogue of Microorganisms (GCM) 10K type strain sequencing project: providing services to taxonomists for standard genome sequencing and annotation.</title>
        <authorList>
            <consortium name="The Broad Institute Genomics Platform"/>
            <consortium name="The Broad Institute Genome Sequencing Center for Infectious Disease"/>
            <person name="Wu L."/>
            <person name="Ma J."/>
        </authorList>
    </citation>
    <scope>NUCLEOTIDE SEQUENCE [LARGE SCALE GENOMIC DNA]</scope>
    <source>
        <strain evidence="10">CCUG 57942</strain>
    </source>
</reference>
<dbReference type="PANTHER" id="PTHR45953:SF1">
    <property type="entry name" value="IDURONATE 2-SULFATASE"/>
    <property type="match status" value="1"/>
</dbReference>
<evidence type="ECO:0000256" key="5">
    <source>
        <dbReference type="ARBA" id="ARBA00022801"/>
    </source>
</evidence>
<feature type="domain" description="Sulfatase N-terminal" evidence="8">
    <location>
        <begin position="23"/>
        <end position="374"/>
    </location>
</feature>
<keyword evidence="5" id="KW-0378">Hydrolase</keyword>
<gene>
    <name evidence="9" type="ORF">ACFSW8_16225</name>
</gene>
<comment type="caution">
    <text evidence="9">The sequence shown here is derived from an EMBL/GenBank/DDBJ whole genome shotgun (WGS) entry which is preliminary data.</text>
</comment>
<feature type="signal peptide" evidence="7">
    <location>
        <begin position="1"/>
        <end position="20"/>
    </location>
</feature>
<dbReference type="InterPro" id="IPR035874">
    <property type="entry name" value="IDS"/>
</dbReference>
<proteinExistence type="inferred from homology"/>
<dbReference type="Pfam" id="PF00884">
    <property type="entry name" value="Sulfatase"/>
    <property type="match status" value="1"/>
</dbReference>
<sequence length="490" mass="56276">MRTFYLALLTYWLNISLTSATQPNVLFLVVDDLRAWTGCLNKGYPGEIFTPNIDQLAKQGRLFTNAHVPSPKCGPCRASVLTGQLPSQLGIYGNGQWLHPNHPNLTSLPKHFKQNGYHTVGAGKITHHTAGFNPPNEWHDFQEIEWEDPWDRPKSTYPNKTQRPAPEIYPISGLNQRHHELDWGSLPHTYEYHDPKTTNYAKHFLSNYQGNKPFFLACGIFRPHLPWYAPKEYFDLYPLDKIRIPLGLKPNDRDDLPPSAKRITHSKHFDLISQSAKYKQAIQAYLASISFADAQIGRVLTALKASKHHKNTIIVLWSDHGWHHGEKNHWHKWTLWENATQIPLIIAAPELPQPGISTDAPVSALSLYPTLVDLCRLPMPNQSFDEESLRPLLENPSAPWKHAVVIQHARGSCAVRSRNHRYILYANGDEELYDHTKDPYEWTNKAHEPSSKPVINKLKKFATTQWHDNVPSKNAFHFDPHSYTWKRKTN</sequence>
<keyword evidence="4 7" id="KW-0732">Signal</keyword>
<comment type="similarity">
    <text evidence="2">Belongs to the sulfatase family.</text>
</comment>
<evidence type="ECO:0000256" key="6">
    <source>
        <dbReference type="ARBA" id="ARBA00022837"/>
    </source>
</evidence>
<dbReference type="PANTHER" id="PTHR45953">
    <property type="entry name" value="IDURONATE 2-SULFATASE"/>
    <property type="match status" value="1"/>
</dbReference>
<dbReference type="InterPro" id="IPR017850">
    <property type="entry name" value="Alkaline_phosphatase_core_sf"/>
</dbReference>
<name>A0ABW4ZFS8_9BACT</name>
<comment type="cofactor">
    <cofactor evidence="1">
        <name>Ca(2+)</name>
        <dbReference type="ChEBI" id="CHEBI:29108"/>
    </cofactor>
</comment>
<evidence type="ECO:0000259" key="8">
    <source>
        <dbReference type="Pfam" id="PF00884"/>
    </source>
</evidence>